<dbReference type="RefSeq" id="WP_188407217.1">
    <property type="nucleotide sequence ID" value="NZ_BMGL01000020.1"/>
</dbReference>
<gene>
    <name evidence="1" type="ORF">GCM10010831_25040</name>
</gene>
<accession>A0A917EE57</accession>
<organism evidence="1 2">
    <name type="scientific">Psychroflexus salis</name>
    <dbReference type="NCBI Taxonomy" id="1526574"/>
    <lineage>
        <taxon>Bacteria</taxon>
        <taxon>Pseudomonadati</taxon>
        <taxon>Bacteroidota</taxon>
        <taxon>Flavobacteriia</taxon>
        <taxon>Flavobacteriales</taxon>
        <taxon>Flavobacteriaceae</taxon>
        <taxon>Psychroflexus</taxon>
    </lineage>
</organism>
<protein>
    <submittedName>
        <fullName evidence="1">Uncharacterized protein</fullName>
    </submittedName>
</protein>
<name>A0A917EE57_9FLAO</name>
<reference evidence="1 2" key="1">
    <citation type="journal article" date="2014" name="Int. J. Syst. Evol. Microbiol.">
        <title>Complete genome sequence of Corynebacterium casei LMG S-19264T (=DSM 44701T), isolated from a smear-ripened cheese.</title>
        <authorList>
            <consortium name="US DOE Joint Genome Institute (JGI-PGF)"/>
            <person name="Walter F."/>
            <person name="Albersmeier A."/>
            <person name="Kalinowski J."/>
            <person name="Ruckert C."/>
        </authorList>
    </citation>
    <scope>NUCLEOTIDE SEQUENCE [LARGE SCALE GENOMIC DNA]</scope>
    <source>
        <strain evidence="1 2">CGMCC 1.12925</strain>
    </source>
</reference>
<proteinExistence type="predicted"/>
<comment type="caution">
    <text evidence="1">The sequence shown here is derived from an EMBL/GenBank/DDBJ whole genome shotgun (WGS) entry which is preliminary data.</text>
</comment>
<evidence type="ECO:0000313" key="1">
    <source>
        <dbReference type="EMBL" id="GGE23119.1"/>
    </source>
</evidence>
<evidence type="ECO:0000313" key="2">
    <source>
        <dbReference type="Proteomes" id="UP000599688"/>
    </source>
</evidence>
<sequence length="194" mass="22220">MLSITSLTAQNSSENIHYYYIEEASVDLLKPTSATKKTDGTLDLQFNDPNTTNFFSQFEVYSYLREFEWSKFTSLHKYYLIGLDSNARVNELLLSSSIVFAEYFGTIEDVEGRALGTPDDYFDHDQITNYWVPDGSNDVFANDFQIHNMRAYEHLELINARQAWNITTGSPSVAIGIRDISFNDSHPEIVDKII</sequence>
<dbReference type="Proteomes" id="UP000599688">
    <property type="component" value="Unassembled WGS sequence"/>
</dbReference>
<dbReference type="AlphaFoldDB" id="A0A917EE57"/>
<dbReference type="EMBL" id="BMGL01000020">
    <property type="protein sequence ID" value="GGE23119.1"/>
    <property type="molecule type" value="Genomic_DNA"/>
</dbReference>
<keyword evidence="2" id="KW-1185">Reference proteome</keyword>